<sequence>MTSKRVYFAPNGIALGHAGRCIPAAKKLVKRGDSVIFSTYGDAVEFIQTAGFQVLYTPPLKFEESIDGSVAMLQTSLKWPRHILTFLKQVKNEIVNMKKFKPDIIVSDSRLSPLFAGVLLDIPRLLLLHQIRMLIPHRKELSPLQKKLKHFGEDIIMYDTNIFWSVSNLILAPDFPFPYTIAKDNLNVPIKMLRKVEFIGQVISKRPEELPEKEELRRRLGLDDRPLIYAGVAGTMIERMNLIKILEDILVKLPDKYQVIFTKGSPGKTDQPVYENENIKIYNWVSDRYSILKSADLVISRAGHNTIAECFYYGKPMILIPTPAHTEHQGNAKSVMQMGVAQILQQHEVNYKTLVNSIENMLNSSSVNKRIAAIQRAVSKFNAVNTIIERIDQYANKN</sequence>
<evidence type="ECO:0000256" key="1">
    <source>
        <dbReference type="ARBA" id="ARBA00006962"/>
    </source>
</evidence>
<dbReference type="GO" id="GO:0016758">
    <property type="term" value="F:hexosyltransferase activity"/>
    <property type="evidence" value="ECO:0007669"/>
    <property type="project" value="InterPro"/>
</dbReference>
<dbReference type="SUPFAM" id="SSF53756">
    <property type="entry name" value="UDP-Glycosyltransferase/glycogen phosphorylase"/>
    <property type="match status" value="1"/>
</dbReference>
<evidence type="ECO:0000313" key="3">
    <source>
        <dbReference type="EMBL" id="WEU40915.1"/>
    </source>
</evidence>
<organism evidence="3 4">
    <name type="scientific">Odinarchaeota yellowstonii (strain LCB_4)</name>
    <dbReference type="NCBI Taxonomy" id="1841599"/>
    <lineage>
        <taxon>Archaea</taxon>
        <taxon>Promethearchaeati</taxon>
        <taxon>Candidatus Odinarchaeota</taxon>
        <taxon>Candidatus Odinarchaeia</taxon>
        <taxon>Candidatus Odinarchaeales</taxon>
        <taxon>Candidatus Odinarchaeaceae</taxon>
        <taxon>Candidatus Odinarchaeum</taxon>
    </lineage>
</organism>
<dbReference type="EMBL" id="CP091871">
    <property type="protein sequence ID" value="WEU40915.1"/>
    <property type="molecule type" value="Genomic_DNA"/>
</dbReference>
<proteinExistence type="inferred from homology"/>
<reference evidence="3" key="1">
    <citation type="journal article" date="2017" name="Nature">
        <title>Asgard archaea illuminate the origin of eukaryotic cellular complexity.</title>
        <authorList>
            <person name="Zaremba-Niedzwiedzka K."/>
            <person name="Caceres E.F."/>
            <person name="Saw J.H."/>
            <person name="Backstrom D."/>
            <person name="Juzokaite L."/>
            <person name="Vancaester E."/>
            <person name="Seitz K.W."/>
            <person name="Anantharaman K."/>
            <person name="Starnawski P."/>
            <person name="Kjeldsen K.U."/>
            <person name="Scott M.B."/>
            <person name="Nunoura T."/>
            <person name="Banfield J.F."/>
            <person name="Schramm A."/>
            <person name="Baker B.J."/>
            <person name="Spang A."/>
            <person name="Ettema T.J.G."/>
        </authorList>
    </citation>
    <scope>NUCLEOTIDE SEQUENCE</scope>
    <source>
        <strain evidence="3">LCB_4</strain>
    </source>
</reference>
<gene>
    <name evidence="3" type="ORF">OdinLCB4_003120</name>
</gene>
<protein>
    <recommendedName>
        <fullName evidence="2">Glycosyl transferase family 28 C-terminal domain-containing protein</fullName>
    </recommendedName>
</protein>
<name>A0AAF0IC05_ODILC</name>
<dbReference type="Proteomes" id="UP000186851">
    <property type="component" value="Chromosome"/>
</dbReference>
<dbReference type="PANTHER" id="PTHR21015:SF22">
    <property type="entry name" value="GLYCOSYLTRANSFERASE"/>
    <property type="match status" value="1"/>
</dbReference>
<feature type="domain" description="Glycosyl transferase family 28 C-terminal" evidence="2">
    <location>
        <begin position="242"/>
        <end position="374"/>
    </location>
</feature>
<accession>A0AAF0IC05</accession>
<dbReference type="KEGG" id="oyw:OdinLCB4_003120"/>
<dbReference type="Pfam" id="PF04101">
    <property type="entry name" value="Glyco_tran_28_C"/>
    <property type="match status" value="1"/>
</dbReference>
<dbReference type="PANTHER" id="PTHR21015">
    <property type="entry name" value="UDP-N-ACETYLGLUCOSAMINE--N-ACETYLMURAMYL-(PENTAPEPTIDE) PYROPHOSPHORYL-UNDECAPRENOL N-ACETYLGLUCOSAMINE TRANSFERASE 1"/>
    <property type="match status" value="1"/>
</dbReference>
<dbReference type="Gene3D" id="3.40.50.2000">
    <property type="entry name" value="Glycogen Phosphorylase B"/>
    <property type="match status" value="2"/>
</dbReference>
<evidence type="ECO:0000259" key="2">
    <source>
        <dbReference type="Pfam" id="PF04101"/>
    </source>
</evidence>
<dbReference type="AlphaFoldDB" id="A0AAF0IC05"/>
<evidence type="ECO:0000313" key="4">
    <source>
        <dbReference type="Proteomes" id="UP000186851"/>
    </source>
</evidence>
<dbReference type="InterPro" id="IPR007235">
    <property type="entry name" value="Glyco_trans_28_C"/>
</dbReference>
<reference evidence="3" key="2">
    <citation type="journal article" date="2022" name="Nat. Microbiol.">
        <title>A closed Candidatus Odinarchaeum chromosome exposes Asgard archaeal viruses.</title>
        <authorList>
            <person name="Tamarit D."/>
            <person name="Caceres E.F."/>
            <person name="Krupovic M."/>
            <person name="Nijland R."/>
            <person name="Eme L."/>
            <person name="Robinson N.P."/>
            <person name="Ettema T.J.G."/>
        </authorList>
    </citation>
    <scope>NUCLEOTIDE SEQUENCE</scope>
    <source>
        <strain evidence="3">LCB_4</strain>
    </source>
</reference>
<comment type="similarity">
    <text evidence="1">Belongs to the glycosyltransferase 28 family.</text>
</comment>